<name>A0A1I2J4U3_9ACTN</name>
<keyword evidence="4" id="KW-1133">Transmembrane helix</keyword>
<evidence type="ECO:0000256" key="3">
    <source>
        <dbReference type="SAM" id="MobiDB-lite"/>
    </source>
</evidence>
<feature type="transmembrane region" description="Helical" evidence="4">
    <location>
        <begin position="360"/>
        <end position="381"/>
    </location>
</feature>
<dbReference type="RefSeq" id="WP_092201647.1">
    <property type="nucleotide sequence ID" value="NZ_FOND01000015.1"/>
</dbReference>
<feature type="domain" description="Fibronectin type-III" evidence="5">
    <location>
        <begin position="147"/>
        <end position="244"/>
    </location>
</feature>
<evidence type="ECO:0000313" key="6">
    <source>
        <dbReference type="EMBL" id="SFF49725.1"/>
    </source>
</evidence>
<dbReference type="OrthoDB" id="5186542at2"/>
<keyword evidence="2" id="KW-0624">Polysaccharide degradation</keyword>
<dbReference type="GO" id="GO:0000272">
    <property type="term" value="P:polysaccharide catabolic process"/>
    <property type="evidence" value="ECO:0007669"/>
    <property type="project" value="UniProtKB-KW"/>
</dbReference>
<reference evidence="7" key="1">
    <citation type="submission" date="2016-10" db="EMBL/GenBank/DDBJ databases">
        <authorList>
            <person name="Varghese N."/>
            <person name="Submissions S."/>
        </authorList>
    </citation>
    <scope>NUCLEOTIDE SEQUENCE [LARGE SCALE GENOMIC DNA]</scope>
    <source>
        <strain evidence="7">DSM 46838</strain>
    </source>
</reference>
<keyword evidence="4" id="KW-0812">Transmembrane</keyword>
<dbReference type="EMBL" id="FOND01000015">
    <property type="protein sequence ID" value="SFF49725.1"/>
    <property type="molecule type" value="Genomic_DNA"/>
</dbReference>
<protein>
    <submittedName>
        <fullName evidence="6">LPXTG-motif cell wall anchor domain-containing protein</fullName>
    </submittedName>
</protein>
<evidence type="ECO:0000256" key="2">
    <source>
        <dbReference type="ARBA" id="ARBA00023326"/>
    </source>
</evidence>
<dbReference type="NCBIfam" id="TIGR01167">
    <property type="entry name" value="LPXTG_anchor"/>
    <property type="match status" value="1"/>
</dbReference>
<evidence type="ECO:0000256" key="4">
    <source>
        <dbReference type="SAM" id="Phobius"/>
    </source>
</evidence>
<keyword evidence="1" id="KW-0378">Hydrolase</keyword>
<dbReference type="STRING" id="1798228.SAMN05216574_11528"/>
<dbReference type="SMART" id="SM00060">
    <property type="entry name" value="FN3"/>
    <property type="match status" value="2"/>
</dbReference>
<organism evidence="6 7">
    <name type="scientific">Blastococcus tunisiensis</name>
    <dbReference type="NCBI Taxonomy" id="1798228"/>
    <lineage>
        <taxon>Bacteria</taxon>
        <taxon>Bacillati</taxon>
        <taxon>Actinomycetota</taxon>
        <taxon>Actinomycetes</taxon>
        <taxon>Geodermatophilales</taxon>
        <taxon>Geodermatophilaceae</taxon>
        <taxon>Blastococcus</taxon>
    </lineage>
</organism>
<evidence type="ECO:0000259" key="5">
    <source>
        <dbReference type="PROSITE" id="PS50853"/>
    </source>
</evidence>
<dbReference type="SUPFAM" id="SSF49265">
    <property type="entry name" value="Fibronectin type III"/>
    <property type="match status" value="1"/>
</dbReference>
<dbReference type="InterPro" id="IPR036116">
    <property type="entry name" value="FN3_sf"/>
</dbReference>
<evidence type="ECO:0000313" key="7">
    <source>
        <dbReference type="Proteomes" id="UP000198589"/>
    </source>
</evidence>
<dbReference type="CDD" id="cd00063">
    <property type="entry name" value="FN3"/>
    <property type="match status" value="1"/>
</dbReference>
<gene>
    <name evidence="6" type="ORF">SAMN05216574_11528</name>
</gene>
<sequence>MQLTSSPRRALGLLAAGTIGLSTGMIGLTGVAQAAPSGPLAPTIVAVEGLDGGLIAFFESNDPGDPDVAPDAEYWEYSLDGGDTYEPAAVQYGLSGFDGGFEVDGLVNGTTYSLTLRGVDEGLDPVDPVDDVGGDASAASPVTPGVAPGDPGSPTVTVGPASITVSWTAAAQTSFPITGYLVGSYVSFGEGGGIDRICETSAAVLTCTVTKPVGYKYSVYVQAVDSEGNRSAENVLAPVTIPAAAVPTAVPAKSGDLTLAPSSAGPITPGKKITVSGSGYAPNSSVDVIIYSTPQVLTTVIADGTGAFSVEVTVPAGLAAGSHTVVASGVDASGVLRYVTLPITVTADGVATLANTGADVTVPAVAGLATLGLGAGLIVFARRRRTAA</sequence>
<dbReference type="Proteomes" id="UP000198589">
    <property type="component" value="Unassembled WGS sequence"/>
</dbReference>
<keyword evidence="7" id="KW-1185">Reference proteome</keyword>
<dbReference type="Gene3D" id="2.60.40.10">
    <property type="entry name" value="Immunoglobulins"/>
    <property type="match status" value="2"/>
</dbReference>
<keyword evidence="1" id="KW-0326">Glycosidase</keyword>
<keyword evidence="2" id="KW-0119">Carbohydrate metabolism</keyword>
<dbReference type="AlphaFoldDB" id="A0A1I2J4U3"/>
<feature type="region of interest" description="Disordered" evidence="3">
    <location>
        <begin position="133"/>
        <end position="152"/>
    </location>
</feature>
<keyword evidence="4" id="KW-0472">Membrane</keyword>
<dbReference type="PROSITE" id="PS50853">
    <property type="entry name" value="FN3"/>
    <property type="match status" value="1"/>
</dbReference>
<dbReference type="InterPro" id="IPR003961">
    <property type="entry name" value="FN3_dom"/>
</dbReference>
<evidence type="ECO:0000256" key="1">
    <source>
        <dbReference type="ARBA" id="ARBA00023295"/>
    </source>
</evidence>
<dbReference type="GO" id="GO:0016798">
    <property type="term" value="F:hydrolase activity, acting on glycosyl bonds"/>
    <property type="evidence" value="ECO:0007669"/>
    <property type="project" value="UniProtKB-KW"/>
</dbReference>
<accession>A0A1I2J4U3</accession>
<dbReference type="InterPro" id="IPR013783">
    <property type="entry name" value="Ig-like_fold"/>
</dbReference>
<proteinExistence type="predicted"/>